<dbReference type="InterPro" id="IPR002575">
    <property type="entry name" value="Aminoglycoside_PTrfase"/>
</dbReference>
<keyword evidence="2" id="KW-0614">Plasmid</keyword>
<proteinExistence type="predicted"/>
<dbReference type="RefSeq" id="WP_205295516.1">
    <property type="nucleotide sequence ID" value="NZ_CP070369.1"/>
</dbReference>
<sequence length="309" mass="33831">MSGLVTDEMMAEAVVAAGLSMQGAIAGPSALASPSYKALESRSVIVGDVFVKRIHPEMLNGFDLVTAMQCATRAGEVGAGPRVFWSDAGMGAIAMQALQEGWITARQQDLQDAEVIAATMAAMKKLHGGPVLPSRFDPFAHIDALIAAHAKEGIALPDDHLWLRRAIGMAEGLQEGGALAPCRNDGSSSNLMIGPGGQVMLVDYDRAGMNDPLYDVGCLLVEMTDHERDMREGFIAYAGAFDEADFARAWLWSHVDDMLHALWARLMANRSERKSVEWIKYGEWRLLRLRMSLIHPYYEEKIRITREAA</sequence>
<geneLocation type="plasmid" evidence="2 3">
    <name>p1</name>
</geneLocation>
<dbReference type="Pfam" id="PF01636">
    <property type="entry name" value="APH"/>
    <property type="match status" value="1"/>
</dbReference>
<name>A0ABX7JMQ5_9RHOB</name>
<gene>
    <name evidence="2" type="ORF">JWJ88_11645</name>
</gene>
<protein>
    <submittedName>
        <fullName evidence="2">Phosphotransferase</fullName>
    </submittedName>
</protein>
<evidence type="ECO:0000313" key="3">
    <source>
        <dbReference type="Proteomes" id="UP000663629"/>
    </source>
</evidence>
<dbReference type="Proteomes" id="UP000663629">
    <property type="component" value="Plasmid p1"/>
</dbReference>
<reference evidence="2 3" key="1">
    <citation type="submission" date="2021-02" db="EMBL/GenBank/DDBJ databases">
        <title>Paracoccus methylovroum sp.nov., a new methanol and methylamine utilizing methylotrophic denitrifer.</title>
        <authorList>
            <person name="Timsy T."/>
            <person name="Behrendt U."/>
            <person name="Ulrich A."/>
            <person name="Spanner T."/>
            <person name="Foesel B.U."/>
            <person name="Horn M.A."/>
            <person name="Kolb S."/>
        </authorList>
    </citation>
    <scope>NUCLEOTIDE SEQUENCE [LARGE SCALE GENOMIC DNA]</scope>
    <source>
        <strain evidence="2 3">H4-D09</strain>
        <plasmid evidence="2 3">p1</plasmid>
    </source>
</reference>
<dbReference type="Gene3D" id="3.90.1200.10">
    <property type="match status" value="1"/>
</dbReference>
<dbReference type="EMBL" id="CP070369">
    <property type="protein sequence ID" value="QRZ14538.1"/>
    <property type="molecule type" value="Genomic_DNA"/>
</dbReference>
<evidence type="ECO:0000259" key="1">
    <source>
        <dbReference type="Pfam" id="PF01636"/>
    </source>
</evidence>
<dbReference type="InterPro" id="IPR011009">
    <property type="entry name" value="Kinase-like_dom_sf"/>
</dbReference>
<keyword evidence="3" id="KW-1185">Reference proteome</keyword>
<accession>A0ABX7JMQ5</accession>
<evidence type="ECO:0000313" key="2">
    <source>
        <dbReference type="EMBL" id="QRZ14538.1"/>
    </source>
</evidence>
<dbReference type="SUPFAM" id="SSF56112">
    <property type="entry name" value="Protein kinase-like (PK-like)"/>
    <property type="match status" value="1"/>
</dbReference>
<organism evidence="2 3">
    <name type="scientific">Paracoccus methylovorus</name>
    <dbReference type="NCBI Taxonomy" id="2812658"/>
    <lineage>
        <taxon>Bacteria</taxon>
        <taxon>Pseudomonadati</taxon>
        <taxon>Pseudomonadota</taxon>
        <taxon>Alphaproteobacteria</taxon>
        <taxon>Rhodobacterales</taxon>
        <taxon>Paracoccaceae</taxon>
        <taxon>Paracoccus</taxon>
    </lineage>
</organism>
<feature type="domain" description="Aminoglycoside phosphotransferase" evidence="1">
    <location>
        <begin position="76"/>
        <end position="242"/>
    </location>
</feature>